<sequence length="189" mass="21768">MPVSSIASFLLLFSIFGLVASCRNSPAPSSNARSDLSDPPEKDEGLRMQLCRVNPFRDAEYDRIKSCVENQPLFADNMEIRNYTDQQIPQFQRKCEKDPNYNPSGKLISERSISPWKWVLNIDENRIPREILQAECLCHYCLDPRTGRENYNVDSSPINLEYYVQNNNGELVSEEIPIGCQCNYQSDNY</sequence>
<evidence type="ECO:0000256" key="5">
    <source>
        <dbReference type="SAM" id="SignalP"/>
    </source>
</evidence>
<dbReference type="SUPFAM" id="SSF57501">
    <property type="entry name" value="Cystine-knot cytokines"/>
    <property type="match status" value="1"/>
</dbReference>
<organism evidence="6 7">
    <name type="scientific">Clavelina lepadiformis</name>
    <name type="common">Light-bulb sea squirt</name>
    <name type="synonym">Ascidia lepadiformis</name>
    <dbReference type="NCBI Taxonomy" id="159417"/>
    <lineage>
        <taxon>Eukaryota</taxon>
        <taxon>Metazoa</taxon>
        <taxon>Chordata</taxon>
        <taxon>Tunicata</taxon>
        <taxon>Ascidiacea</taxon>
        <taxon>Aplousobranchia</taxon>
        <taxon>Clavelinidae</taxon>
        <taxon>Clavelina</taxon>
    </lineage>
</organism>
<keyword evidence="7" id="KW-1185">Reference proteome</keyword>
<dbReference type="Gene3D" id="2.10.90.10">
    <property type="entry name" value="Cystine-knot cytokines"/>
    <property type="match status" value="1"/>
</dbReference>
<evidence type="ECO:0000256" key="2">
    <source>
        <dbReference type="ARBA" id="ARBA00007236"/>
    </source>
</evidence>
<reference evidence="6 7" key="1">
    <citation type="submission" date="2024-02" db="EMBL/GenBank/DDBJ databases">
        <authorList>
            <person name="Daric V."/>
            <person name="Darras S."/>
        </authorList>
    </citation>
    <scope>NUCLEOTIDE SEQUENCE [LARGE SCALE GENOMIC DNA]</scope>
</reference>
<proteinExistence type="inferred from homology"/>
<dbReference type="InterPro" id="IPR029034">
    <property type="entry name" value="Cystine-knot_cytokine"/>
</dbReference>
<accession>A0ABP0FH20</accession>
<dbReference type="InterPro" id="IPR010345">
    <property type="entry name" value="IL-17_fam"/>
</dbReference>
<name>A0ABP0FH20_CLALP</name>
<evidence type="ECO:0000313" key="7">
    <source>
        <dbReference type="Proteomes" id="UP001642483"/>
    </source>
</evidence>
<evidence type="ECO:0000256" key="1">
    <source>
        <dbReference type="ARBA" id="ARBA00004613"/>
    </source>
</evidence>
<evidence type="ECO:0000256" key="4">
    <source>
        <dbReference type="ARBA" id="ARBA00022729"/>
    </source>
</evidence>
<keyword evidence="3" id="KW-0964">Secreted</keyword>
<gene>
    <name evidence="6" type="ORF">CVLEPA_LOCUS9212</name>
</gene>
<protein>
    <submittedName>
        <fullName evidence="6">Uncharacterized protein</fullName>
    </submittedName>
</protein>
<evidence type="ECO:0000256" key="3">
    <source>
        <dbReference type="ARBA" id="ARBA00022525"/>
    </source>
</evidence>
<dbReference type="EMBL" id="CAWYQH010000057">
    <property type="protein sequence ID" value="CAK8678939.1"/>
    <property type="molecule type" value="Genomic_DNA"/>
</dbReference>
<keyword evidence="4 5" id="KW-0732">Signal</keyword>
<dbReference type="Pfam" id="PF06083">
    <property type="entry name" value="IL17"/>
    <property type="match status" value="1"/>
</dbReference>
<comment type="caution">
    <text evidence="6">The sequence shown here is derived from an EMBL/GenBank/DDBJ whole genome shotgun (WGS) entry which is preliminary data.</text>
</comment>
<comment type="similarity">
    <text evidence="2">Belongs to the IL-17 family.</text>
</comment>
<evidence type="ECO:0000313" key="6">
    <source>
        <dbReference type="EMBL" id="CAK8678939.1"/>
    </source>
</evidence>
<comment type="subcellular location">
    <subcellularLocation>
        <location evidence="1">Secreted</location>
    </subcellularLocation>
</comment>
<feature type="chain" id="PRO_5046179162" evidence="5">
    <location>
        <begin position="22"/>
        <end position="189"/>
    </location>
</feature>
<dbReference type="Proteomes" id="UP001642483">
    <property type="component" value="Unassembled WGS sequence"/>
</dbReference>
<feature type="signal peptide" evidence="5">
    <location>
        <begin position="1"/>
        <end position="21"/>
    </location>
</feature>